<reference evidence="3 4" key="1">
    <citation type="journal article" date="2010" name="Nature">
        <title>Genome sequence of the palaeopolyploid soybean.</title>
        <authorList>
            <person name="Schmutz J."/>
            <person name="Cannon S.B."/>
            <person name="Schlueter J."/>
            <person name="Ma J."/>
            <person name="Mitros T."/>
            <person name="Nelson W."/>
            <person name="Hyten D.L."/>
            <person name="Song Q."/>
            <person name="Thelen J.J."/>
            <person name="Cheng J."/>
            <person name="Xu D."/>
            <person name="Hellsten U."/>
            <person name="May G.D."/>
            <person name="Yu Y."/>
            <person name="Sakurai T."/>
            <person name="Umezawa T."/>
            <person name="Bhattacharyya M.K."/>
            <person name="Sandhu D."/>
            <person name="Valliyodan B."/>
            <person name="Lindquist E."/>
            <person name="Peto M."/>
            <person name="Grant D."/>
            <person name="Shu S."/>
            <person name="Goodstein D."/>
            <person name="Barry K."/>
            <person name="Futrell-Griggs M."/>
            <person name="Abernathy B."/>
            <person name="Du J."/>
            <person name="Tian Z."/>
            <person name="Zhu L."/>
            <person name="Gill N."/>
            <person name="Joshi T."/>
            <person name="Libault M."/>
            <person name="Sethuraman A."/>
            <person name="Zhang X.-C."/>
            <person name="Shinozaki K."/>
            <person name="Nguyen H.T."/>
            <person name="Wing R.A."/>
            <person name="Cregan P."/>
            <person name="Specht J."/>
            <person name="Grimwood J."/>
            <person name="Rokhsar D."/>
            <person name="Stacey G."/>
            <person name="Shoemaker R.C."/>
            <person name="Jackson S.A."/>
        </authorList>
    </citation>
    <scope>NUCLEOTIDE SEQUENCE</scope>
    <source>
        <strain evidence="4">cv. Williams 82</strain>
        <tissue evidence="3">Callus</tissue>
    </source>
</reference>
<feature type="compositionally biased region" description="Polar residues" evidence="1">
    <location>
        <begin position="1"/>
        <end position="20"/>
    </location>
</feature>
<gene>
    <name evidence="3" type="ORF">GLYMA_09G122700</name>
</gene>
<dbReference type="SUPFAM" id="SSF53098">
    <property type="entry name" value="Ribonuclease H-like"/>
    <property type="match status" value="1"/>
</dbReference>
<sequence length="483" mass="55911">MPSTEVPSSQKASTPNTSHNVKQKNDPAWGHCKQIDEGYTKVTMMCIYIVKNRLREVVLIGSRLTWLDKKAKLRLCKKVLVNVQHQMKQLLEQNDKNKKRKMQEQFEESNTFNEDLVRIVEDLRRTPKSSVSAKSQKGKNTPRVDDYFMPITTPRAQPSLKSVLQSKEVVEKCDKAIAKWMIDASMSFNVVNSTFYQPMIDAISSMGLGIFGPLLNKWVDEVTKFVKSYREVWKETGCTLMVNGWTIHSKRTLINFLVYCLKGTIFIRYVDASCTSKTIEMLFKLFKEMVLHVGAKNVAHIVMDNAANYVVVCRLLEKRTTYKWKGYTLSNSNSIFHKFHCLAKHIGPEGCIESYNGIRDWAGSTYAKDFKAEKFVEQILDSGFWKQCVDIVKLIEPLIHIHATGYWLNPPCRFNVEEFDKHKNTQPSILEPINRYTHEDPEVQDKLNEGMRIYKNTKGDFARRATVREQNTIMPGDKRKFYE</sequence>
<evidence type="ECO:0000256" key="1">
    <source>
        <dbReference type="SAM" id="MobiDB-lite"/>
    </source>
</evidence>
<feature type="compositionally biased region" description="Polar residues" evidence="1">
    <location>
        <begin position="128"/>
        <end position="139"/>
    </location>
</feature>
<organism evidence="3">
    <name type="scientific">Glycine max</name>
    <name type="common">Soybean</name>
    <name type="synonym">Glycine hispida</name>
    <dbReference type="NCBI Taxonomy" id="3847"/>
    <lineage>
        <taxon>Eukaryota</taxon>
        <taxon>Viridiplantae</taxon>
        <taxon>Streptophyta</taxon>
        <taxon>Embryophyta</taxon>
        <taxon>Tracheophyta</taxon>
        <taxon>Spermatophyta</taxon>
        <taxon>Magnoliopsida</taxon>
        <taxon>eudicotyledons</taxon>
        <taxon>Gunneridae</taxon>
        <taxon>Pentapetalae</taxon>
        <taxon>rosids</taxon>
        <taxon>fabids</taxon>
        <taxon>Fabales</taxon>
        <taxon>Fabaceae</taxon>
        <taxon>Papilionoideae</taxon>
        <taxon>50 kb inversion clade</taxon>
        <taxon>NPAAA clade</taxon>
        <taxon>indigoferoid/millettioid clade</taxon>
        <taxon>Phaseoleae</taxon>
        <taxon>Glycine</taxon>
        <taxon>Glycine subgen. Soja</taxon>
    </lineage>
</organism>
<feature type="region of interest" description="Disordered" evidence="1">
    <location>
        <begin position="127"/>
        <end position="148"/>
    </location>
</feature>
<dbReference type="InterPro" id="IPR012337">
    <property type="entry name" value="RNaseH-like_sf"/>
</dbReference>
<dbReference type="Proteomes" id="UP000008827">
    <property type="component" value="Chromosome 9"/>
</dbReference>
<dbReference type="InterPro" id="IPR007021">
    <property type="entry name" value="DUF659"/>
</dbReference>
<dbReference type="InParanoid" id="A0A0R0I7G1"/>
<evidence type="ECO:0000313" key="5">
    <source>
        <dbReference type="Proteomes" id="UP000008827"/>
    </source>
</evidence>
<dbReference type="AlphaFoldDB" id="A0A0R0I7G1"/>
<reference evidence="3" key="3">
    <citation type="submission" date="2018-07" db="EMBL/GenBank/DDBJ databases">
        <title>WGS assembly of Glycine max.</title>
        <authorList>
            <person name="Schmutz J."/>
            <person name="Cannon S."/>
            <person name="Schlueter J."/>
            <person name="Ma J."/>
            <person name="Mitros T."/>
            <person name="Nelson W."/>
            <person name="Hyten D."/>
            <person name="Song Q."/>
            <person name="Thelen J."/>
            <person name="Cheng J."/>
            <person name="Xu D."/>
            <person name="Hellsten U."/>
            <person name="May G."/>
            <person name="Yu Y."/>
            <person name="Sakurai T."/>
            <person name="Umezawa T."/>
            <person name="Bhattacharyya M."/>
            <person name="Sandhu D."/>
            <person name="Valliyodan B."/>
            <person name="Lindquist E."/>
            <person name="Peto M."/>
            <person name="Grant D."/>
            <person name="Shu S."/>
            <person name="Goodstein D."/>
            <person name="Barry K."/>
            <person name="Futrell-Griggs M."/>
            <person name="Abernathy B."/>
            <person name="Du J."/>
            <person name="Tian Z."/>
            <person name="Zhu L."/>
            <person name="Gill N."/>
            <person name="Joshi T."/>
            <person name="Libault M."/>
            <person name="Sethuraman A."/>
            <person name="Zhang X."/>
            <person name="Shinozaki K."/>
            <person name="Nguyen H."/>
            <person name="Wing R."/>
            <person name="Cregan P."/>
            <person name="Specht J."/>
            <person name="Grimwood J."/>
            <person name="Rokhsar D."/>
            <person name="Stacey G."/>
            <person name="Shoemaker R."/>
            <person name="Jackson S."/>
        </authorList>
    </citation>
    <scope>NUCLEOTIDE SEQUENCE</scope>
    <source>
        <tissue evidence="3">Callus</tissue>
    </source>
</reference>
<dbReference type="EMBL" id="CM000842">
    <property type="protein sequence ID" value="KRH38262.1"/>
    <property type="molecule type" value="Genomic_DNA"/>
</dbReference>
<dbReference type="EnsemblPlants" id="KRH38262">
    <property type="protein sequence ID" value="KRH38262"/>
    <property type="gene ID" value="GLYMA_09G122700"/>
</dbReference>
<feature type="region of interest" description="Disordered" evidence="1">
    <location>
        <begin position="1"/>
        <end position="27"/>
    </location>
</feature>
<dbReference type="Gramene" id="KRH38262">
    <property type="protein sequence ID" value="KRH38262"/>
    <property type="gene ID" value="GLYMA_09G122700"/>
</dbReference>
<accession>A0A0R0I7G1</accession>
<dbReference type="Pfam" id="PF04937">
    <property type="entry name" value="DUF659"/>
    <property type="match status" value="1"/>
</dbReference>
<proteinExistence type="predicted"/>
<reference evidence="4" key="2">
    <citation type="submission" date="2018-02" db="UniProtKB">
        <authorList>
            <consortium name="EnsemblPlants"/>
        </authorList>
    </citation>
    <scope>IDENTIFICATION</scope>
    <source>
        <strain evidence="4">Williams 82</strain>
    </source>
</reference>
<evidence type="ECO:0000313" key="4">
    <source>
        <dbReference type="EnsemblPlants" id="KRH38262"/>
    </source>
</evidence>
<name>A0A0R0I7G1_SOYBN</name>
<evidence type="ECO:0000313" key="3">
    <source>
        <dbReference type="EMBL" id="KRH38262.1"/>
    </source>
</evidence>
<dbReference type="PANTHER" id="PTHR32166">
    <property type="entry name" value="OSJNBA0013A04.12 PROTEIN"/>
    <property type="match status" value="1"/>
</dbReference>
<evidence type="ECO:0000259" key="2">
    <source>
        <dbReference type="Pfam" id="PF04937"/>
    </source>
</evidence>
<protein>
    <recommendedName>
        <fullName evidence="2">DUF659 domain-containing protein</fullName>
    </recommendedName>
</protein>
<keyword evidence="5" id="KW-1185">Reference proteome</keyword>
<dbReference type="PANTHER" id="PTHR32166:SF88">
    <property type="entry name" value="HAT TRANSPOSON SUPERFAMILY"/>
    <property type="match status" value="1"/>
</dbReference>
<feature type="domain" description="DUF659" evidence="2">
    <location>
        <begin position="212"/>
        <end position="324"/>
    </location>
</feature>